<accession>A0AAD1RZ39</accession>
<organism evidence="2 3">
    <name type="scientific">Pelobates cultripes</name>
    <name type="common">Western spadefoot toad</name>
    <dbReference type="NCBI Taxonomy" id="61616"/>
    <lineage>
        <taxon>Eukaryota</taxon>
        <taxon>Metazoa</taxon>
        <taxon>Chordata</taxon>
        <taxon>Craniata</taxon>
        <taxon>Vertebrata</taxon>
        <taxon>Euteleostomi</taxon>
        <taxon>Amphibia</taxon>
        <taxon>Batrachia</taxon>
        <taxon>Anura</taxon>
        <taxon>Pelobatoidea</taxon>
        <taxon>Pelobatidae</taxon>
        <taxon>Pelobates</taxon>
    </lineage>
</organism>
<dbReference type="Proteomes" id="UP001295444">
    <property type="component" value="Chromosome 04"/>
</dbReference>
<keyword evidence="3" id="KW-1185">Reference proteome</keyword>
<evidence type="ECO:0000313" key="3">
    <source>
        <dbReference type="Proteomes" id="UP001295444"/>
    </source>
</evidence>
<dbReference type="EMBL" id="OW240915">
    <property type="protein sequence ID" value="CAH2284488.1"/>
    <property type="molecule type" value="Genomic_DNA"/>
</dbReference>
<gene>
    <name evidence="2" type="ORF">PECUL_23A008555</name>
</gene>
<feature type="compositionally biased region" description="Polar residues" evidence="1">
    <location>
        <begin position="49"/>
        <end position="72"/>
    </location>
</feature>
<dbReference type="AlphaFoldDB" id="A0AAD1RZ39"/>
<feature type="region of interest" description="Disordered" evidence="1">
    <location>
        <begin position="1"/>
        <end position="121"/>
    </location>
</feature>
<protein>
    <submittedName>
        <fullName evidence="2">Uncharacterized protein</fullName>
    </submittedName>
</protein>
<feature type="compositionally biased region" description="Polar residues" evidence="1">
    <location>
        <begin position="1"/>
        <end position="13"/>
    </location>
</feature>
<name>A0AAD1RZ39_PELCU</name>
<proteinExistence type="predicted"/>
<sequence length="121" mass="13423">MGKRQNPWQSSQPLKPPSRDTGGSKRRETAVAPIGQNIKQRLFLPRVTAPSTQRDTFISGPTQCSPTIQPATEQPRKRQIPANNTQPLQHGEHHPASPPQQGCYSEEQTVKTYPDACSEEP</sequence>
<evidence type="ECO:0000313" key="2">
    <source>
        <dbReference type="EMBL" id="CAH2284488.1"/>
    </source>
</evidence>
<evidence type="ECO:0000256" key="1">
    <source>
        <dbReference type="SAM" id="MobiDB-lite"/>
    </source>
</evidence>
<reference evidence="2" key="1">
    <citation type="submission" date="2022-03" db="EMBL/GenBank/DDBJ databases">
        <authorList>
            <person name="Alioto T."/>
            <person name="Alioto T."/>
            <person name="Gomez Garrido J."/>
        </authorList>
    </citation>
    <scope>NUCLEOTIDE SEQUENCE</scope>
</reference>
<feature type="compositionally biased region" description="Polar residues" evidence="1">
    <location>
        <begin position="99"/>
        <end position="111"/>
    </location>
</feature>